<evidence type="ECO:0000256" key="1">
    <source>
        <dbReference type="ARBA" id="ARBA00022679"/>
    </source>
</evidence>
<evidence type="ECO:0000256" key="4">
    <source>
        <dbReference type="ARBA" id="ARBA00023163"/>
    </source>
</evidence>
<dbReference type="AlphaFoldDB" id="A0A344LH12"/>
<gene>
    <name evidence="6" type="ORF">A4R43_36835</name>
</gene>
<dbReference type="Pfam" id="PF13185">
    <property type="entry name" value="GAF_2"/>
    <property type="match status" value="1"/>
</dbReference>
<dbReference type="InterPro" id="IPR003018">
    <property type="entry name" value="GAF"/>
</dbReference>
<keyword evidence="4" id="KW-0804">Transcription</keyword>
<keyword evidence="3" id="KW-0805">Transcription regulation</keyword>
<proteinExistence type="predicted"/>
<evidence type="ECO:0000259" key="5">
    <source>
        <dbReference type="PROSITE" id="PS50921"/>
    </source>
</evidence>
<dbReference type="OrthoDB" id="4929862at2"/>
<dbReference type="InterPro" id="IPR012074">
    <property type="entry name" value="GAF_ANTAR"/>
</dbReference>
<keyword evidence="7" id="KW-1185">Reference proteome</keyword>
<dbReference type="EMBL" id="CP015163">
    <property type="protein sequence ID" value="AXB47336.1"/>
    <property type="molecule type" value="Genomic_DNA"/>
</dbReference>
<dbReference type="PIRSF" id="PIRSF036625">
    <property type="entry name" value="GAF_ANTAR"/>
    <property type="match status" value="1"/>
</dbReference>
<dbReference type="SMART" id="SM01012">
    <property type="entry name" value="ANTAR"/>
    <property type="match status" value="1"/>
</dbReference>
<protein>
    <submittedName>
        <fullName evidence="6">Transcriptional regulator</fullName>
    </submittedName>
</protein>
<dbReference type="Proteomes" id="UP000250434">
    <property type="component" value="Chromosome"/>
</dbReference>
<dbReference type="SUPFAM" id="SSF55781">
    <property type="entry name" value="GAF domain-like"/>
    <property type="match status" value="1"/>
</dbReference>
<dbReference type="InterPro" id="IPR011006">
    <property type="entry name" value="CheY-like_superfamily"/>
</dbReference>
<dbReference type="InterPro" id="IPR036388">
    <property type="entry name" value="WH-like_DNA-bd_sf"/>
</dbReference>
<dbReference type="PROSITE" id="PS50921">
    <property type="entry name" value="ANTAR"/>
    <property type="match status" value="1"/>
</dbReference>
<evidence type="ECO:0000313" key="6">
    <source>
        <dbReference type="EMBL" id="AXB47336.1"/>
    </source>
</evidence>
<accession>A0A344LH12</accession>
<dbReference type="InterPro" id="IPR029016">
    <property type="entry name" value="GAF-like_dom_sf"/>
</dbReference>
<dbReference type="Gene3D" id="3.30.450.40">
    <property type="match status" value="1"/>
</dbReference>
<sequence length="242" mass="26302">METVEQSLRHLDEVTGALEDLAAALGNADEMGPVLQAVCEQVIRVVPGADIASITLRAGSGYETAASTDERASAIDGKQYEQGDGPCLRAMETGKVIRVEVETAVEMWPEFTAVARDLGVGSYLASPLTVASDFVGAINLFGFGGHGFRELDEKYLEMYTVMVETTVRGTHRYLQAKEHITQLRRAMESRAVIEQAKGILMAARGITADQAFQELVDRSQHENVKLHTVAERFVAQMSADPA</sequence>
<dbReference type="GO" id="GO:0016301">
    <property type="term" value="F:kinase activity"/>
    <property type="evidence" value="ECO:0007669"/>
    <property type="project" value="UniProtKB-KW"/>
</dbReference>
<feature type="domain" description="ANTAR" evidence="5">
    <location>
        <begin position="173"/>
        <end position="234"/>
    </location>
</feature>
<dbReference type="Pfam" id="PF03861">
    <property type="entry name" value="ANTAR"/>
    <property type="match status" value="1"/>
</dbReference>
<dbReference type="Gene3D" id="1.10.10.10">
    <property type="entry name" value="Winged helix-like DNA-binding domain superfamily/Winged helix DNA-binding domain"/>
    <property type="match status" value="1"/>
</dbReference>
<name>A0A344LH12_9PSEU</name>
<evidence type="ECO:0000256" key="2">
    <source>
        <dbReference type="ARBA" id="ARBA00022777"/>
    </source>
</evidence>
<keyword evidence="1" id="KW-0808">Transferase</keyword>
<dbReference type="SMART" id="SM00065">
    <property type="entry name" value="GAF"/>
    <property type="match status" value="1"/>
</dbReference>
<dbReference type="SUPFAM" id="SSF52172">
    <property type="entry name" value="CheY-like"/>
    <property type="match status" value="1"/>
</dbReference>
<evidence type="ECO:0000313" key="7">
    <source>
        <dbReference type="Proteomes" id="UP000250434"/>
    </source>
</evidence>
<organism evidence="6 7">
    <name type="scientific">Amycolatopsis albispora</name>
    <dbReference type="NCBI Taxonomy" id="1804986"/>
    <lineage>
        <taxon>Bacteria</taxon>
        <taxon>Bacillati</taxon>
        <taxon>Actinomycetota</taxon>
        <taxon>Actinomycetes</taxon>
        <taxon>Pseudonocardiales</taxon>
        <taxon>Pseudonocardiaceae</taxon>
        <taxon>Amycolatopsis</taxon>
    </lineage>
</organism>
<reference evidence="6 7" key="1">
    <citation type="submission" date="2016-04" db="EMBL/GenBank/DDBJ databases">
        <title>Complete genome sequence and analysis of deep-sea sediment isolate, Amycolatopsis sp. WP1.</title>
        <authorList>
            <person name="Wang H."/>
            <person name="Chen S."/>
            <person name="Wu Q."/>
        </authorList>
    </citation>
    <scope>NUCLEOTIDE SEQUENCE [LARGE SCALE GENOMIC DNA]</scope>
    <source>
        <strain evidence="6 7">WP1</strain>
    </source>
</reference>
<dbReference type="GO" id="GO:0003723">
    <property type="term" value="F:RNA binding"/>
    <property type="evidence" value="ECO:0007669"/>
    <property type="project" value="InterPro"/>
</dbReference>
<dbReference type="KEGG" id="aab:A4R43_36835"/>
<keyword evidence="2" id="KW-0418">Kinase</keyword>
<evidence type="ECO:0000256" key="3">
    <source>
        <dbReference type="ARBA" id="ARBA00023015"/>
    </source>
</evidence>
<dbReference type="InterPro" id="IPR005561">
    <property type="entry name" value="ANTAR"/>
</dbReference>